<organism evidence="3 5">
    <name type="scientific">Brachybacterium saurashtrense</name>
    <dbReference type="NCBI Taxonomy" id="556288"/>
    <lineage>
        <taxon>Bacteria</taxon>
        <taxon>Bacillati</taxon>
        <taxon>Actinomycetota</taxon>
        <taxon>Actinomycetes</taxon>
        <taxon>Micrococcales</taxon>
        <taxon>Dermabacteraceae</taxon>
        <taxon>Brachybacterium</taxon>
    </lineage>
</organism>
<reference evidence="2 4" key="1">
    <citation type="submission" date="2018-07" db="EMBL/GenBank/DDBJ databases">
        <title>Brachybacterium saurashtrense DSM 23186 genome sequence.</title>
        <authorList>
            <person name="Guo L."/>
        </authorList>
    </citation>
    <scope>NUCLEOTIDE SEQUENCE [LARGE SCALE GENOMIC DNA]</scope>
    <source>
        <strain evidence="2 4">DSM 23186</strain>
    </source>
</reference>
<keyword evidence="3" id="KW-0238">DNA-binding</keyword>
<keyword evidence="4" id="KW-1185">Reference proteome</keyword>
<dbReference type="Proteomes" id="UP000254236">
    <property type="component" value="Chromosome"/>
</dbReference>
<dbReference type="GO" id="GO:0003677">
    <property type="term" value="F:DNA binding"/>
    <property type="evidence" value="ECO:0007669"/>
    <property type="project" value="UniProtKB-KW"/>
</dbReference>
<reference evidence="3 5" key="2">
    <citation type="submission" date="2018-08" db="EMBL/GenBank/DDBJ databases">
        <title>Brachybacterium saurashtrense DSM 23186.</title>
        <authorList>
            <person name="Li Y."/>
        </authorList>
    </citation>
    <scope>NUCLEOTIDE SEQUENCE [LARGE SCALE GENOMIC DNA]</scope>
    <source>
        <strain evidence="3 5">DSM 23186</strain>
    </source>
</reference>
<dbReference type="KEGG" id="bsau:DWV08_10155"/>
<sequence length="197" mass="22055">MPDLPPTSRAFADAVHHYRQLRDLSLDELAYVLAQLGHGLTTEDLRRIEHGEQAATVDDLIAIAAALGARPAILLSHIPIDMPVPDTPLATGLPADLEQPELRAWLEGKTTLDHRARLRWAIDQVSRLQIRSGHFEDQLRAAREELHELGELADREADAPQVVDLHDRIREGEHELTQAELGLALAERRLEDLRSRA</sequence>
<dbReference type="EMBL" id="CP031356">
    <property type="protein sequence ID" value="AXK45930.1"/>
    <property type="molecule type" value="Genomic_DNA"/>
</dbReference>
<evidence type="ECO:0000259" key="1">
    <source>
        <dbReference type="PROSITE" id="PS50943"/>
    </source>
</evidence>
<evidence type="ECO:0000313" key="5">
    <source>
        <dbReference type="Proteomes" id="UP000282185"/>
    </source>
</evidence>
<dbReference type="EMBL" id="QSWH01000002">
    <property type="protein sequence ID" value="RRR23668.1"/>
    <property type="molecule type" value="Genomic_DNA"/>
</dbReference>
<dbReference type="InterPro" id="IPR001387">
    <property type="entry name" value="Cro/C1-type_HTH"/>
</dbReference>
<proteinExistence type="predicted"/>
<dbReference type="AlphaFoldDB" id="A0A345YPS8"/>
<dbReference type="Proteomes" id="UP000282185">
    <property type="component" value="Unassembled WGS sequence"/>
</dbReference>
<dbReference type="PROSITE" id="PS50943">
    <property type="entry name" value="HTH_CROC1"/>
    <property type="match status" value="1"/>
</dbReference>
<dbReference type="OrthoDB" id="4116011at2"/>
<evidence type="ECO:0000313" key="3">
    <source>
        <dbReference type="EMBL" id="RRR23668.1"/>
    </source>
</evidence>
<dbReference type="RefSeq" id="WP_115413670.1">
    <property type="nucleotide sequence ID" value="NZ_CP031356.1"/>
</dbReference>
<evidence type="ECO:0000313" key="4">
    <source>
        <dbReference type="Proteomes" id="UP000254236"/>
    </source>
</evidence>
<feature type="domain" description="HTH cro/C1-type" evidence="1">
    <location>
        <begin position="45"/>
        <end position="74"/>
    </location>
</feature>
<dbReference type="InterPro" id="IPR010982">
    <property type="entry name" value="Lambda_DNA-bd_dom_sf"/>
</dbReference>
<accession>A0A345YPS8</accession>
<gene>
    <name evidence="2" type="ORF">DWV08_10155</name>
    <name evidence="3" type="ORF">DXU92_01905</name>
</gene>
<name>A0A345YPS8_9MICO</name>
<dbReference type="SUPFAM" id="SSF47413">
    <property type="entry name" value="lambda repressor-like DNA-binding domains"/>
    <property type="match status" value="1"/>
</dbReference>
<evidence type="ECO:0000313" key="2">
    <source>
        <dbReference type="EMBL" id="AXK45930.1"/>
    </source>
</evidence>
<dbReference type="Gene3D" id="1.10.260.40">
    <property type="entry name" value="lambda repressor-like DNA-binding domains"/>
    <property type="match status" value="1"/>
</dbReference>
<protein>
    <submittedName>
        <fullName evidence="3">DNA-binding protein</fullName>
    </submittedName>
</protein>